<evidence type="ECO:0000256" key="1">
    <source>
        <dbReference type="ARBA" id="ARBA00000553"/>
    </source>
</evidence>
<comment type="catalytic activity">
    <reaction evidence="11">
        <text>S-methyl-5'-thioadenosine + phosphate = 5-(methylsulfanyl)-alpha-D-ribose 1-phosphate + adenine</text>
        <dbReference type="Rhea" id="RHEA:11852"/>
        <dbReference type="ChEBI" id="CHEBI:16708"/>
        <dbReference type="ChEBI" id="CHEBI:17509"/>
        <dbReference type="ChEBI" id="CHEBI:43474"/>
        <dbReference type="ChEBI" id="CHEBI:58533"/>
        <dbReference type="EC" id="2.4.2.28"/>
    </reaction>
    <physiologicalReaction direction="left-to-right" evidence="11">
        <dbReference type="Rhea" id="RHEA:11853"/>
    </physiologicalReaction>
</comment>
<evidence type="ECO:0000256" key="10">
    <source>
        <dbReference type="ARBA" id="ARBA00048968"/>
    </source>
</evidence>
<organism evidence="13 15">
    <name type="scientific">Mumia zhuanghuii</name>
    <dbReference type="NCBI Taxonomy" id="2585211"/>
    <lineage>
        <taxon>Bacteria</taxon>
        <taxon>Bacillati</taxon>
        <taxon>Actinomycetota</taxon>
        <taxon>Actinomycetes</taxon>
        <taxon>Propionibacteriales</taxon>
        <taxon>Nocardioidaceae</taxon>
        <taxon>Mumia</taxon>
    </lineage>
</organism>
<evidence type="ECO:0000256" key="4">
    <source>
        <dbReference type="ARBA" id="ARBA00022679"/>
    </source>
</evidence>
<comment type="catalytic activity">
    <reaction evidence="10">
        <text>adenosine + phosphate = alpha-D-ribose 1-phosphate + adenine</text>
        <dbReference type="Rhea" id="RHEA:27642"/>
        <dbReference type="ChEBI" id="CHEBI:16335"/>
        <dbReference type="ChEBI" id="CHEBI:16708"/>
        <dbReference type="ChEBI" id="CHEBI:43474"/>
        <dbReference type="ChEBI" id="CHEBI:57720"/>
        <dbReference type="EC" id="2.4.2.1"/>
    </reaction>
    <physiologicalReaction direction="left-to-right" evidence="10">
        <dbReference type="Rhea" id="RHEA:27643"/>
    </physiologicalReaction>
</comment>
<keyword evidence="8" id="KW-0186">Copper</keyword>
<dbReference type="SUPFAM" id="SSF64438">
    <property type="entry name" value="CNF1/YfiH-like putative cysteine hydrolases"/>
    <property type="match status" value="1"/>
</dbReference>
<evidence type="ECO:0000256" key="11">
    <source>
        <dbReference type="ARBA" id="ARBA00049893"/>
    </source>
</evidence>
<dbReference type="AlphaFoldDB" id="A0A5C4MEJ6"/>
<keyword evidence="5" id="KW-0479">Metal-binding</keyword>
<dbReference type="CDD" id="cd16833">
    <property type="entry name" value="YfiH"/>
    <property type="match status" value="1"/>
</dbReference>
<dbReference type="Pfam" id="PF02578">
    <property type="entry name" value="Cu-oxidase_4"/>
    <property type="match status" value="1"/>
</dbReference>
<dbReference type="InterPro" id="IPR003730">
    <property type="entry name" value="Cu_polyphenol_OxRdtase"/>
</dbReference>
<dbReference type="Proteomes" id="UP000306740">
    <property type="component" value="Unassembled WGS sequence"/>
</dbReference>
<dbReference type="GO" id="GO:0016787">
    <property type="term" value="F:hydrolase activity"/>
    <property type="evidence" value="ECO:0007669"/>
    <property type="project" value="UniProtKB-KW"/>
</dbReference>
<protein>
    <recommendedName>
        <fullName evidence="12">Purine nucleoside phosphorylase</fullName>
    </recommendedName>
</protein>
<reference evidence="13 15" key="1">
    <citation type="submission" date="2019-05" db="EMBL/GenBank/DDBJ databases">
        <title>Mumia sp. nov., isolated from the intestinal contents of plateau pika (Ochotona curzoniae) in the Qinghai-Tibet plateau of China.</title>
        <authorList>
            <person name="Tian Z."/>
        </authorList>
    </citation>
    <scope>NUCLEOTIDE SEQUENCE [LARGE SCALE GENOMIC DNA]</scope>
    <source>
        <strain evidence="15">527</strain>
        <strain evidence="13">Z527</strain>
    </source>
</reference>
<sequence>MFAFHESLSRVDLAFTDRHGGESTGPWASLNLGAGNGDDEATVRRNVAAAVRALGADPSDAHLMRQVHGADVRVVASGAPPAAHPEADALVTARPGAVLVVRVADCLPLVLADDDAGVVGVAHAGRKGVVLDVATATVEAMRDLGARRITAWIGPRICGRCYEVPEQMRADVAGRLPVAWSQTSWDTPALDLAAAAAEQLDKAGVHVVDLADDLAVCTYEGETDFYSYRRQGVQSGRLAGLVRVRP</sequence>
<dbReference type="NCBIfam" id="TIGR00726">
    <property type="entry name" value="peptidoglycan editing factor PgeF"/>
    <property type="match status" value="1"/>
</dbReference>
<comment type="function">
    <text evidence="2">Purine nucleoside enzyme that catalyzes the phosphorolysis of adenosine and inosine nucleosides, yielding D-ribose 1-phosphate and the respective free bases, adenine and hypoxanthine. Also catalyzes the phosphorolysis of S-methyl-5'-thioadenosine into adenine and S-methyl-5-thio-alpha-D-ribose 1-phosphate. Also has adenosine deaminase activity.</text>
</comment>
<keyword evidence="6" id="KW-0378">Hydrolase</keyword>
<evidence type="ECO:0000256" key="2">
    <source>
        <dbReference type="ARBA" id="ARBA00003215"/>
    </source>
</evidence>
<evidence type="ECO:0000256" key="6">
    <source>
        <dbReference type="ARBA" id="ARBA00022801"/>
    </source>
</evidence>
<evidence type="ECO:0000256" key="8">
    <source>
        <dbReference type="ARBA" id="ARBA00023008"/>
    </source>
</evidence>
<keyword evidence="7" id="KW-0862">Zinc</keyword>
<dbReference type="PANTHER" id="PTHR30616:SF2">
    <property type="entry name" value="PURINE NUCLEOSIDE PHOSPHORYLASE LACC1"/>
    <property type="match status" value="1"/>
</dbReference>
<name>A0A5C4MEJ6_9ACTN</name>
<comment type="similarity">
    <text evidence="3 12">Belongs to the purine nucleoside phosphorylase YfiH/LACC1 family.</text>
</comment>
<evidence type="ECO:0000256" key="5">
    <source>
        <dbReference type="ARBA" id="ARBA00022723"/>
    </source>
</evidence>
<evidence type="ECO:0000256" key="9">
    <source>
        <dbReference type="ARBA" id="ARBA00047989"/>
    </source>
</evidence>
<evidence type="ECO:0000313" key="15">
    <source>
        <dbReference type="Proteomes" id="UP000306740"/>
    </source>
</evidence>
<dbReference type="EMBL" id="VDFR01000119">
    <property type="protein sequence ID" value="TNC38628.1"/>
    <property type="molecule type" value="Genomic_DNA"/>
</dbReference>
<comment type="caution">
    <text evidence="13">The sequence shown here is derived from an EMBL/GenBank/DDBJ whole genome shotgun (WGS) entry which is preliminary data.</text>
</comment>
<evidence type="ECO:0000313" key="14">
    <source>
        <dbReference type="EMBL" id="TNC38628.1"/>
    </source>
</evidence>
<dbReference type="PANTHER" id="PTHR30616">
    <property type="entry name" value="UNCHARACTERIZED PROTEIN YFIH"/>
    <property type="match status" value="1"/>
</dbReference>
<dbReference type="GO" id="GO:0017061">
    <property type="term" value="F:S-methyl-5-thioadenosine phosphorylase activity"/>
    <property type="evidence" value="ECO:0007669"/>
    <property type="project" value="UniProtKB-EC"/>
</dbReference>
<keyword evidence="4" id="KW-0808">Transferase</keyword>
<dbReference type="Gene3D" id="3.60.140.10">
    <property type="entry name" value="CNF1/YfiH-like putative cysteine hydrolases"/>
    <property type="match status" value="1"/>
</dbReference>
<gene>
    <name evidence="13" type="primary">pgeF</name>
    <name evidence="14" type="ORF">FHE65_24225</name>
    <name evidence="13" type="ORF">FHE65_24640</name>
</gene>
<dbReference type="GO" id="GO:0005507">
    <property type="term" value="F:copper ion binding"/>
    <property type="evidence" value="ECO:0007669"/>
    <property type="project" value="TreeGrafter"/>
</dbReference>
<dbReference type="EMBL" id="VDFR01000123">
    <property type="protein sequence ID" value="TNC38143.1"/>
    <property type="molecule type" value="Genomic_DNA"/>
</dbReference>
<evidence type="ECO:0000256" key="12">
    <source>
        <dbReference type="RuleBase" id="RU361274"/>
    </source>
</evidence>
<evidence type="ECO:0000256" key="7">
    <source>
        <dbReference type="ARBA" id="ARBA00022833"/>
    </source>
</evidence>
<proteinExistence type="inferred from homology"/>
<dbReference type="InterPro" id="IPR011324">
    <property type="entry name" value="Cytotoxic_necrot_fac-like_cat"/>
</dbReference>
<dbReference type="OrthoDB" id="4279at2"/>
<comment type="catalytic activity">
    <reaction evidence="1">
        <text>inosine + phosphate = alpha-D-ribose 1-phosphate + hypoxanthine</text>
        <dbReference type="Rhea" id="RHEA:27646"/>
        <dbReference type="ChEBI" id="CHEBI:17368"/>
        <dbReference type="ChEBI" id="CHEBI:17596"/>
        <dbReference type="ChEBI" id="CHEBI:43474"/>
        <dbReference type="ChEBI" id="CHEBI:57720"/>
        <dbReference type="EC" id="2.4.2.1"/>
    </reaction>
    <physiologicalReaction direction="left-to-right" evidence="1">
        <dbReference type="Rhea" id="RHEA:27647"/>
    </physiologicalReaction>
</comment>
<accession>A0A5C4MEJ6</accession>
<evidence type="ECO:0000256" key="3">
    <source>
        <dbReference type="ARBA" id="ARBA00007353"/>
    </source>
</evidence>
<dbReference type="RefSeq" id="WP_139106722.1">
    <property type="nucleotide sequence ID" value="NZ_VDFR01000119.1"/>
</dbReference>
<dbReference type="InterPro" id="IPR038371">
    <property type="entry name" value="Cu_polyphenol_OxRdtase_sf"/>
</dbReference>
<comment type="catalytic activity">
    <reaction evidence="9">
        <text>adenosine + H2O + H(+) = inosine + NH4(+)</text>
        <dbReference type="Rhea" id="RHEA:24408"/>
        <dbReference type="ChEBI" id="CHEBI:15377"/>
        <dbReference type="ChEBI" id="CHEBI:15378"/>
        <dbReference type="ChEBI" id="CHEBI:16335"/>
        <dbReference type="ChEBI" id="CHEBI:17596"/>
        <dbReference type="ChEBI" id="CHEBI:28938"/>
        <dbReference type="EC" id="3.5.4.4"/>
    </reaction>
    <physiologicalReaction direction="left-to-right" evidence="9">
        <dbReference type="Rhea" id="RHEA:24409"/>
    </physiologicalReaction>
</comment>
<evidence type="ECO:0000313" key="13">
    <source>
        <dbReference type="EMBL" id="TNC38143.1"/>
    </source>
</evidence>